<gene>
    <name evidence="3" type="ORF">M0R89_13850</name>
</gene>
<dbReference type="AlphaFoldDB" id="A0A8U0HRW3"/>
<dbReference type="SUPFAM" id="SSF50998">
    <property type="entry name" value="Quinoprotein alcohol dehydrogenase-like"/>
    <property type="match status" value="2"/>
</dbReference>
<dbReference type="RefSeq" id="WP_248649669.1">
    <property type="nucleotide sequence ID" value="NZ_CP096659.1"/>
</dbReference>
<dbReference type="SMART" id="SM00564">
    <property type="entry name" value="PQQ"/>
    <property type="match status" value="6"/>
</dbReference>
<feature type="compositionally biased region" description="Basic and acidic residues" evidence="1">
    <location>
        <begin position="64"/>
        <end position="74"/>
    </location>
</feature>
<evidence type="ECO:0000256" key="1">
    <source>
        <dbReference type="SAM" id="MobiDB-lite"/>
    </source>
</evidence>
<organism evidence="3 4">
    <name type="scientific">Halorussus limi</name>
    <dbReference type="NCBI Taxonomy" id="2938695"/>
    <lineage>
        <taxon>Archaea</taxon>
        <taxon>Methanobacteriati</taxon>
        <taxon>Methanobacteriota</taxon>
        <taxon>Stenosarchaea group</taxon>
        <taxon>Halobacteria</taxon>
        <taxon>Halobacteriales</taxon>
        <taxon>Haladaptataceae</taxon>
        <taxon>Halorussus</taxon>
    </lineage>
</organism>
<dbReference type="Gene3D" id="2.130.10.10">
    <property type="entry name" value="YVTN repeat-like/Quinoprotein amine dehydrogenase"/>
    <property type="match status" value="2"/>
</dbReference>
<proteinExistence type="predicted"/>
<dbReference type="Proteomes" id="UP000830729">
    <property type="component" value="Chromosome"/>
</dbReference>
<sequence length="465" mass="47935">MPSRRRFLLGVALASGLAGCTGGELADSTESDATGPENGTRRTADGPPTTVGGTPTDSDTVPKPTRESPRHEAVRWRVAFDAPVERRPAVGGDAVYVGVGEVGLSANGSDSRSSGSLAALGATDGTPRWTSALPAAPARVPRVHDGEVYCVAGRSNGFHGVDQRLLEFGPDGTERWRTDGVDQFLDLLAVGGGRAYLGTSDDALGFDGQRLFAVGRSDGDSRWSVETGDAFRGTYLDGSLLVGLGGRGVARHDAATGERQWQKRVEGVGSSDGSFVVADGAVLAGGPRDGDGRLAALDLADGSQRWTYAAGGGRAFVPSGAALAGDTVVGTEYGGRVFALAVGDGREQWATDLDGETRRAPVVADGTVFVGGYRSNAADVIHALDAETGETRWRADAPGFSGAVHPTGETVVVRTGDGRAVRSLDAADGSVRWSFEASEPLSALVVDDGGVYAASESGIVRKFEK</sequence>
<evidence type="ECO:0000313" key="3">
    <source>
        <dbReference type="EMBL" id="UPV73617.1"/>
    </source>
</evidence>
<protein>
    <submittedName>
        <fullName evidence="3">PQQ-like beta-propeller repeat protein</fullName>
    </submittedName>
</protein>
<dbReference type="Pfam" id="PF13360">
    <property type="entry name" value="PQQ_2"/>
    <property type="match status" value="4"/>
</dbReference>
<dbReference type="KEGG" id="halx:M0R89_13850"/>
<feature type="domain" description="Pyrrolo-quinoline quinone repeat" evidence="2">
    <location>
        <begin position="319"/>
        <end position="370"/>
    </location>
</feature>
<reference evidence="3 4" key="1">
    <citation type="submission" date="2022-04" db="EMBL/GenBank/DDBJ databases">
        <title>Diverse halophilic archaea isolated from saline environments.</title>
        <authorList>
            <person name="Cui H.-L."/>
        </authorList>
    </citation>
    <scope>NUCLEOTIDE SEQUENCE [LARGE SCALE GENOMIC DNA]</scope>
    <source>
        <strain evidence="3 4">XZYJT49</strain>
    </source>
</reference>
<dbReference type="InterPro" id="IPR002372">
    <property type="entry name" value="PQQ_rpt_dom"/>
</dbReference>
<dbReference type="InterPro" id="IPR006311">
    <property type="entry name" value="TAT_signal"/>
</dbReference>
<feature type="compositionally biased region" description="Low complexity" evidence="1">
    <location>
        <begin position="105"/>
        <end position="122"/>
    </location>
</feature>
<feature type="compositionally biased region" description="Low complexity" evidence="1">
    <location>
        <begin position="45"/>
        <end position="59"/>
    </location>
</feature>
<feature type="domain" description="Pyrrolo-quinoline quinone repeat" evidence="2">
    <location>
        <begin position="380"/>
        <end position="463"/>
    </location>
</feature>
<keyword evidence="4" id="KW-1185">Reference proteome</keyword>
<feature type="region of interest" description="Disordered" evidence="1">
    <location>
        <begin position="18"/>
        <end position="74"/>
    </location>
</feature>
<dbReference type="PANTHER" id="PTHR34512:SF30">
    <property type="entry name" value="OUTER MEMBRANE PROTEIN ASSEMBLY FACTOR BAMB"/>
    <property type="match status" value="1"/>
</dbReference>
<dbReference type="GeneID" id="72186303"/>
<dbReference type="Gene3D" id="2.40.128.630">
    <property type="match status" value="1"/>
</dbReference>
<evidence type="ECO:0000259" key="2">
    <source>
        <dbReference type="Pfam" id="PF13360"/>
    </source>
</evidence>
<accession>A0A8U0HRW3</accession>
<dbReference type="InterPro" id="IPR018391">
    <property type="entry name" value="PQQ_b-propeller_rpt"/>
</dbReference>
<dbReference type="InterPro" id="IPR011047">
    <property type="entry name" value="Quinoprotein_ADH-like_sf"/>
</dbReference>
<dbReference type="PROSITE" id="PS51257">
    <property type="entry name" value="PROKAR_LIPOPROTEIN"/>
    <property type="match status" value="1"/>
</dbReference>
<name>A0A8U0HRW3_9EURY</name>
<dbReference type="PROSITE" id="PS51318">
    <property type="entry name" value="TAT"/>
    <property type="match status" value="1"/>
</dbReference>
<dbReference type="InterPro" id="IPR015943">
    <property type="entry name" value="WD40/YVTN_repeat-like_dom_sf"/>
</dbReference>
<feature type="domain" description="Pyrrolo-quinoline quinone repeat" evidence="2">
    <location>
        <begin position="70"/>
        <end position="162"/>
    </location>
</feature>
<feature type="region of interest" description="Disordered" evidence="1">
    <location>
        <begin position="105"/>
        <end position="126"/>
    </location>
</feature>
<dbReference type="EMBL" id="CP096659">
    <property type="protein sequence ID" value="UPV73617.1"/>
    <property type="molecule type" value="Genomic_DNA"/>
</dbReference>
<dbReference type="PANTHER" id="PTHR34512">
    <property type="entry name" value="CELL SURFACE PROTEIN"/>
    <property type="match status" value="1"/>
</dbReference>
<evidence type="ECO:0000313" key="4">
    <source>
        <dbReference type="Proteomes" id="UP000830729"/>
    </source>
</evidence>
<feature type="domain" description="Pyrrolo-quinoline quinone repeat" evidence="2">
    <location>
        <begin position="168"/>
        <end position="310"/>
    </location>
</feature>